<protein>
    <submittedName>
        <fullName evidence="1">Uncharacterized protein</fullName>
    </submittedName>
</protein>
<comment type="caution">
    <text evidence="1">The sequence shown here is derived from an EMBL/GenBank/DDBJ whole genome shotgun (WGS) entry which is preliminary data.</text>
</comment>
<accession>X0SVM6</accession>
<feature type="non-terminal residue" evidence="1">
    <location>
        <position position="70"/>
    </location>
</feature>
<proteinExistence type="predicted"/>
<name>X0SVM6_9ZZZZ</name>
<dbReference type="EMBL" id="BARS01002415">
    <property type="protein sequence ID" value="GAF85024.1"/>
    <property type="molecule type" value="Genomic_DNA"/>
</dbReference>
<evidence type="ECO:0000313" key="1">
    <source>
        <dbReference type="EMBL" id="GAF85024.1"/>
    </source>
</evidence>
<gene>
    <name evidence="1" type="ORF">S01H1_04587</name>
</gene>
<organism evidence="1">
    <name type="scientific">marine sediment metagenome</name>
    <dbReference type="NCBI Taxonomy" id="412755"/>
    <lineage>
        <taxon>unclassified sequences</taxon>
        <taxon>metagenomes</taxon>
        <taxon>ecological metagenomes</taxon>
    </lineage>
</organism>
<dbReference type="AlphaFoldDB" id="X0SVM6"/>
<sequence length="70" mass="7958">MKREDFLDMGADRYKYDMGTCSTRNGFAQVDTGQDAHYFGTWANPEELVIVCYCEGDVSIERYESPAGFV</sequence>
<reference evidence="1" key="1">
    <citation type="journal article" date="2014" name="Front. Microbiol.">
        <title>High frequency of phylogenetically diverse reductive dehalogenase-homologous genes in deep subseafloor sedimentary metagenomes.</title>
        <authorList>
            <person name="Kawai M."/>
            <person name="Futagami T."/>
            <person name="Toyoda A."/>
            <person name="Takaki Y."/>
            <person name="Nishi S."/>
            <person name="Hori S."/>
            <person name="Arai W."/>
            <person name="Tsubouchi T."/>
            <person name="Morono Y."/>
            <person name="Uchiyama I."/>
            <person name="Ito T."/>
            <person name="Fujiyama A."/>
            <person name="Inagaki F."/>
            <person name="Takami H."/>
        </authorList>
    </citation>
    <scope>NUCLEOTIDE SEQUENCE</scope>
    <source>
        <strain evidence="1">Expedition CK06-06</strain>
    </source>
</reference>